<keyword evidence="2" id="KW-1185">Reference proteome</keyword>
<dbReference type="EMBL" id="JAFFHC010000001">
    <property type="protein sequence ID" value="KAK4681946.1"/>
    <property type="molecule type" value="Genomic_DNA"/>
</dbReference>
<dbReference type="GeneID" id="87960409"/>
<sequence>MASLMSRSMRWFSPNGILARTEDTRHNPMLGLGRTKQLERSRLALREAFWNIHASDFADRSPRSFETTDGSNCVTTSCFRDRWTWRSRISDESR</sequence>
<dbReference type="RefSeq" id="XP_062805416.1">
    <property type="nucleotide sequence ID" value="XM_062939940.1"/>
</dbReference>
<reference evidence="1 2" key="1">
    <citation type="journal article" date="2023" name="bioRxiv">
        <title>High-quality genome assemblies of four members of thePodospora anserinaspecies complex.</title>
        <authorList>
            <person name="Ament-Velasquez S.L."/>
            <person name="Vogan A.A."/>
            <person name="Wallerman O."/>
            <person name="Hartmann F."/>
            <person name="Gautier V."/>
            <person name="Silar P."/>
            <person name="Giraud T."/>
            <person name="Johannesson H."/>
        </authorList>
    </citation>
    <scope>NUCLEOTIDE SEQUENCE [LARGE SCALE GENOMIC DNA]</scope>
    <source>
        <strain evidence="1 2">CBS 124.78</strain>
    </source>
</reference>
<gene>
    <name evidence="1" type="ORF">QC764_0014150</name>
</gene>
<comment type="caution">
    <text evidence="1">The sequence shown here is derived from an EMBL/GenBank/DDBJ whole genome shotgun (WGS) entry which is preliminary data.</text>
</comment>
<proteinExistence type="predicted"/>
<organism evidence="1 2">
    <name type="scientific">Podospora pseudoanserina</name>
    <dbReference type="NCBI Taxonomy" id="2609844"/>
    <lineage>
        <taxon>Eukaryota</taxon>
        <taxon>Fungi</taxon>
        <taxon>Dikarya</taxon>
        <taxon>Ascomycota</taxon>
        <taxon>Pezizomycotina</taxon>
        <taxon>Sordariomycetes</taxon>
        <taxon>Sordariomycetidae</taxon>
        <taxon>Sordariales</taxon>
        <taxon>Podosporaceae</taxon>
        <taxon>Podospora</taxon>
    </lineage>
</organism>
<protein>
    <submittedName>
        <fullName evidence="1">Uncharacterized protein</fullName>
    </submittedName>
</protein>
<evidence type="ECO:0000313" key="1">
    <source>
        <dbReference type="EMBL" id="KAK4681946.1"/>
    </source>
</evidence>
<evidence type="ECO:0000313" key="2">
    <source>
        <dbReference type="Proteomes" id="UP001323617"/>
    </source>
</evidence>
<dbReference type="Proteomes" id="UP001323617">
    <property type="component" value="Unassembled WGS sequence"/>
</dbReference>
<accession>A0ABR0INL4</accession>
<name>A0ABR0INL4_9PEZI</name>